<dbReference type="RefSeq" id="WP_069959088.1">
    <property type="nucleotide sequence ID" value="NZ_MCGG01000063.1"/>
</dbReference>
<keyword evidence="3" id="KW-0520">NAD</keyword>
<evidence type="ECO:0000256" key="2">
    <source>
        <dbReference type="ARBA" id="ARBA00023002"/>
    </source>
</evidence>
<accession>A0A1E5Q4J9</accession>
<reference evidence="8" key="1">
    <citation type="submission" date="2016-07" db="EMBL/GenBank/DDBJ databases">
        <authorList>
            <person name="Florea S."/>
            <person name="Webb J.S."/>
            <person name="Jaromczyk J."/>
            <person name="Schardl C.L."/>
        </authorList>
    </citation>
    <scope>NUCLEOTIDE SEQUENCE [LARGE SCALE GENOMIC DNA]</scope>
    <source>
        <strain evidence="8">MV-1</strain>
    </source>
</reference>
<dbReference type="GO" id="GO:0005829">
    <property type="term" value="C:cytosol"/>
    <property type="evidence" value="ECO:0007669"/>
    <property type="project" value="TreeGrafter"/>
</dbReference>
<dbReference type="InterPro" id="IPR006140">
    <property type="entry name" value="D-isomer_DH_NAD-bd"/>
</dbReference>
<evidence type="ECO:0000313" key="8">
    <source>
        <dbReference type="Proteomes" id="UP000095347"/>
    </source>
</evidence>
<dbReference type="Gene3D" id="3.40.50.720">
    <property type="entry name" value="NAD(P)-binding Rossmann-like Domain"/>
    <property type="match status" value="2"/>
</dbReference>
<comment type="caution">
    <text evidence="7">The sequence shown here is derived from an EMBL/GenBank/DDBJ whole genome shotgun (WGS) entry which is preliminary data.</text>
</comment>
<keyword evidence="8" id="KW-1185">Reference proteome</keyword>
<name>A0A1E5Q4J9_9PROT</name>
<dbReference type="PANTHER" id="PTHR10996:SF283">
    <property type="entry name" value="GLYOXYLATE_HYDROXYPYRUVATE REDUCTASE B"/>
    <property type="match status" value="1"/>
</dbReference>
<dbReference type="EMBL" id="MCGG01000063">
    <property type="protein sequence ID" value="OEJ64776.1"/>
    <property type="molecule type" value="Genomic_DNA"/>
</dbReference>
<organism evidence="7 8">
    <name type="scientific">Magnetovibrio blakemorei</name>
    <dbReference type="NCBI Taxonomy" id="28181"/>
    <lineage>
        <taxon>Bacteria</taxon>
        <taxon>Pseudomonadati</taxon>
        <taxon>Pseudomonadota</taxon>
        <taxon>Alphaproteobacteria</taxon>
        <taxon>Rhodospirillales</taxon>
        <taxon>Magnetovibrionaceae</taxon>
        <taxon>Magnetovibrio</taxon>
    </lineage>
</organism>
<dbReference type="InterPro" id="IPR006139">
    <property type="entry name" value="D-isomer_2_OHA_DH_cat_dom"/>
</dbReference>
<feature type="domain" description="D-isomer specific 2-hydroxyacid dehydrogenase NAD-binding" evidence="6">
    <location>
        <begin position="113"/>
        <end position="290"/>
    </location>
</feature>
<sequence length="322" mass="35231">MTDTPVILVTRKLPDAVEARLRRDYQPILNPDDRLYTADEIIAMSAKADAILPCHTEKFTADVIARLPDNVRAIANFSVGYDHVDLDAAKAKGLIVTNTPDVLSDATAEIAILLMLGAARRASEGERMVRAREWKDWSPTFMIGSQVTGKRFGVIGMGRVGQVAAKRARGFDMEVHYYNRTRLSADLECGAIYHETVEELLPHCDVLSIHCPATPQTTGLLNNERIALLPDGAIVVNTGRGGVVNDDALVEALKSGKVYAAGLDVFNGEPENIHPAYLKLENVFLLPHLGSATRETRDDMGFRALDNLDAIFAGREPTDRIA</sequence>
<dbReference type="InterPro" id="IPR036291">
    <property type="entry name" value="NAD(P)-bd_dom_sf"/>
</dbReference>
<dbReference type="GO" id="GO:0016618">
    <property type="term" value="F:hydroxypyruvate reductase [NAD(P)H] activity"/>
    <property type="evidence" value="ECO:0007669"/>
    <property type="project" value="TreeGrafter"/>
</dbReference>
<dbReference type="STRING" id="28181.BEN30_16010"/>
<dbReference type="FunFam" id="3.40.50.720:FF:000203">
    <property type="entry name" value="D-3-phosphoglycerate dehydrogenase (SerA)"/>
    <property type="match status" value="1"/>
</dbReference>
<dbReference type="InterPro" id="IPR050223">
    <property type="entry name" value="D-isomer_2-hydroxyacid_DH"/>
</dbReference>
<evidence type="ECO:0000259" key="5">
    <source>
        <dbReference type="Pfam" id="PF00389"/>
    </source>
</evidence>
<dbReference type="CDD" id="cd05301">
    <property type="entry name" value="GDH"/>
    <property type="match status" value="1"/>
</dbReference>
<evidence type="ECO:0000256" key="3">
    <source>
        <dbReference type="ARBA" id="ARBA00023027"/>
    </source>
</evidence>
<evidence type="ECO:0000313" key="7">
    <source>
        <dbReference type="EMBL" id="OEJ64776.1"/>
    </source>
</evidence>
<dbReference type="SUPFAM" id="SSF52283">
    <property type="entry name" value="Formate/glycerate dehydrogenase catalytic domain-like"/>
    <property type="match status" value="1"/>
</dbReference>
<dbReference type="PROSITE" id="PS00670">
    <property type="entry name" value="D_2_HYDROXYACID_DH_2"/>
    <property type="match status" value="1"/>
</dbReference>
<proteinExistence type="inferred from homology"/>
<gene>
    <name evidence="7" type="ORF">BEN30_16010</name>
</gene>
<dbReference type="Pfam" id="PF00389">
    <property type="entry name" value="2-Hacid_dh"/>
    <property type="match status" value="1"/>
</dbReference>
<evidence type="ECO:0000256" key="4">
    <source>
        <dbReference type="RuleBase" id="RU003719"/>
    </source>
</evidence>
<dbReference type="GO" id="GO:0051287">
    <property type="term" value="F:NAD binding"/>
    <property type="evidence" value="ECO:0007669"/>
    <property type="project" value="InterPro"/>
</dbReference>
<feature type="domain" description="D-isomer specific 2-hydroxyacid dehydrogenase catalytic" evidence="5">
    <location>
        <begin position="8"/>
        <end position="321"/>
    </location>
</feature>
<keyword evidence="2 4" id="KW-0560">Oxidoreductase</keyword>
<evidence type="ECO:0000256" key="1">
    <source>
        <dbReference type="ARBA" id="ARBA00005854"/>
    </source>
</evidence>
<dbReference type="GO" id="GO:0030267">
    <property type="term" value="F:glyoxylate reductase (NADPH) activity"/>
    <property type="evidence" value="ECO:0007669"/>
    <property type="project" value="TreeGrafter"/>
</dbReference>
<dbReference type="Proteomes" id="UP000095347">
    <property type="component" value="Unassembled WGS sequence"/>
</dbReference>
<dbReference type="InterPro" id="IPR029753">
    <property type="entry name" value="D-isomer_DH_CS"/>
</dbReference>
<dbReference type="OrthoDB" id="9793626at2"/>
<dbReference type="Pfam" id="PF02826">
    <property type="entry name" value="2-Hacid_dh_C"/>
    <property type="match status" value="1"/>
</dbReference>
<dbReference type="PROSITE" id="PS00671">
    <property type="entry name" value="D_2_HYDROXYACID_DH_3"/>
    <property type="match status" value="1"/>
</dbReference>
<dbReference type="SUPFAM" id="SSF51735">
    <property type="entry name" value="NAD(P)-binding Rossmann-fold domains"/>
    <property type="match status" value="1"/>
</dbReference>
<protein>
    <submittedName>
        <fullName evidence="7">D-glycerate dehydrogenase</fullName>
    </submittedName>
</protein>
<evidence type="ECO:0000259" key="6">
    <source>
        <dbReference type="Pfam" id="PF02826"/>
    </source>
</evidence>
<dbReference type="AlphaFoldDB" id="A0A1E5Q4J9"/>
<dbReference type="PANTHER" id="PTHR10996">
    <property type="entry name" value="2-HYDROXYACID DEHYDROGENASE-RELATED"/>
    <property type="match status" value="1"/>
</dbReference>
<comment type="similarity">
    <text evidence="1 4">Belongs to the D-isomer specific 2-hydroxyacid dehydrogenase family.</text>
</comment>